<dbReference type="Proteomes" id="UP000572680">
    <property type="component" value="Unassembled WGS sequence"/>
</dbReference>
<reference evidence="1 2" key="1">
    <citation type="submission" date="2020-08" db="EMBL/GenBank/DDBJ databases">
        <title>Genomic Encyclopedia of Type Strains, Phase IV (KMG-IV): sequencing the most valuable type-strain genomes for metagenomic binning, comparative biology and taxonomic classification.</title>
        <authorList>
            <person name="Goeker M."/>
        </authorList>
    </citation>
    <scope>NUCLEOTIDE SEQUENCE [LARGE SCALE GENOMIC DNA]</scope>
    <source>
        <strain evidence="1 2">DSM 44197</strain>
    </source>
</reference>
<gene>
    <name evidence="1" type="ORF">HNR61_001835</name>
</gene>
<protein>
    <submittedName>
        <fullName evidence="1">Uncharacterized protein</fullName>
    </submittedName>
</protein>
<evidence type="ECO:0000313" key="2">
    <source>
        <dbReference type="Proteomes" id="UP000572680"/>
    </source>
</evidence>
<keyword evidence="2" id="KW-1185">Reference proteome</keyword>
<dbReference type="AlphaFoldDB" id="A0A7W3LLF9"/>
<name>A0A7W3LLF9_ACTNM</name>
<dbReference type="RefSeq" id="WP_182842677.1">
    <property type="nucleotide sequence ID" value="NZ_BAAALP010000035.1"/>
</dbReference>
<proteinExistence type="predicted"/>
<accession>A0A7W3LLF9</accession>
<sequence>MTARVITLRPRPIPGSALVPSPSPSSSLAVLTPVRIDWDAVRSLYVARCSRCVDAFAAFSPDQVDRWAAAHRCDVELVALLASLNVRDTA</sequence>
<comment type="caution">
    <text evidence="1">The sequence shown here is derived from an EMBL/GenBank/DDBJ whole genome shotgun (WGS) entry which is preliminary data.</text>
</comment>
<dbReference type="EMBL" id="JACJIA010000002">
    <property type="protein sequence ID" value="MBA8950222.1"/>
    <property type="molecule type" value="Genomic_DNA"/>
</dbReference>
<evidence type="ECO:0000313" key="1">
    <source>
        <dbReference type="EMBL" id="MBA8950222.1"/>
    </source>
</evidence>
<organism evidence="1 2">
    <name type="scientific">Actinomadura namibiensis</name>
    <dbReference type="NCBI Taxonomy" id="182080"/>
    <lineage>
        <taxon>Bacteria</taxon>
        <taxon>Bacillati</taxon>
        <taxon>Actinomycetota</taxon>
        <taxon>Actinomycetes</taxon>
        <taxon>Streptosporangiales</taxon>
        <taxon>Thermomonosporaceae</taxon>
        <taxon>Actinomadura</taxon>
    </lineage>
</organism>